<dbReference type="Pfam" id="PF24962">
    <property type="entry name" value="DUF7767"/>
    <property type="match status" value="1"/>
</dbReference>
<dbReference type="InterPro" id="IPR057940">
    <property type="entry name" value="Tri-helical_dom"/>
</dbReference>
<dbReference type="PANTHER" id="PTHR38788:SF5">
    <property type="entry name" value="CLR5 DOMAIN-CONTAINING PROTEIN"/>
    <property type="match status" value="1"/>
</dbReference>
<evidence type="ECO:0000259" key="3">
    <source>
        <dbReference type="Pfam" id="PF24465"/>
    </source>
</evidence>
<accession>A0A167GQM2</accession>
<keyword evidence="6" id="KW-1185">Reference proteome</keyword>
<dbReference type="OrthoDB" id="4115389at2759"/>
<feature type="compositionally biased region" description="Polar residues" evidence="1">
    <location>
        <begin position="406"/>
        <end position="415"/>
    </location>
</feature>
<feature type="domain" description="DUF7767" evidence="4">
    <location>
        <begin position="549"/>
        <end position="642"/>
    </location>
</feature>
<dbReference type="EMBL" id="AZHC01000006">
    <property type="protein sequence ID" value="OAA46954.1"/>
    <property type="molecule type" value="Genomic_DNA"/>
</dbReference>
<feature type="domain" description="Tri-helical" evidence="3">
    <location>
        <begin position="207"/>
        <end position="290"/>
    </location>
</feature>
<dbReference type="PANTHER" id="PTHR38788">
    <property type="entry name" value="CLR5 DOMAIN-CONTAINING PROTEIN"/>
    <property type="match status" value="1"/>
</dbReference>
<dbReference type="STRING" id="1081105.A0A167GQM2"/>
<dbReference type="Pfam" id="PF24465">
    <property type="entry name" value="Tri-helical"/>
    <property type="match status" value="2"/>
</dbReference>
<reference evidence="5 6" key="1">
    <citation type="journal article" date="2016" name="Genome Biol. Evol.">
        <title>Divergent and convergent evolution of fungal pathogenicity.</title>
        <authorList>
            <person name="Shang Y."/>
            <person name="Xiao G."/>
            <person name="Zheng P."/>
            <person name="Cen K."/>
            <person name="Zhan S."/>
            <person name="Wang C."/>
        </authorList>
    </citation>
    <scope>NUCLEOTIDE SEQUENCE [LARGE SCALE GENOMIC DNA]</scope>
    <source>
        <strain evidence="5 6">RCEF 4871</strain>
    </source>
</reference>
<feature type="compositionally biased region" description="Basic and acidic residues" evidence="1">
    <location>
        <begin position="114"/>
        <end position="126"/>
    </location>
</feature>
<sequence length="645" mass="72845">MGYDWDVHRQTCYRLYIDEGRSLEDIMNHMKTVYKFTPSKRAFQTQFRRWNFPPKHHPAHKNDRLVSRIKELWEKNMTQREMLQVLNKEDGFDITPRQLARARTRKRLLLRVPNGDKGREPLRHDDEQTDGEEPRSSPATTTNQSFSPAARNVSLGTGSDTQQDSDHDRNASSRSSIRRRRRERQLAAGEEAGVLARVPSELTLDGARAMLNLDVTAYRALRTQFRQICQDEKITKKTTAGMKKWSAVKDRLVRQMPQLYSLLQSDKEKAQDRHYALDIICTDVTKRMRTLETRMTLVEAKNILGINPEESRDMRVVFHQVLADSGFTYKSKTNTQQWEDLKRQWGDKSALVRQILENIRTNGDEKLEQARAMEVLAQDIMKRFRDERGRKDTRGHHQQHLPVNPAGSSQPNQVSKALKIGRPLSSPSNDQVDLVEGMTNSNFDTMSEVSHASRMTLSPSSSSIGRHLPISLQSQASILPDSQDGFSTPDPVLGLSPMPPGIGLESQISSPLLLGPNTEAAFLEQPCVQAQFAPPATSTPVFPQVLPPSTACAVFLRLHPSSSSYISNTNLWIATLMSHSVQELRQVAVAKFPGTACLHVEGVLKDGKGCELPLQIEQDEELSAYLEHLQGTAPTFNVQLVWETS</sequence>
<evidence type="ECO:0000259" key="2">
    <source>
        <dbReference type="Pfam" id="PF14420"/>
    </source>
</evidence>
<dbReference type="Proteomes" id="UP000243498">
    <property type="component" value="Unassembled WGS sequence"/>
</dbReference>
<evidence type="ECO:0000313" key="6">
    <source>
        <dbReference type="Proteomes" id="UP000243498"/>
    </source>
</evidence>
<comment type="caution">
    <text evidence="5">The sequence shown here is derived from an EMBL/GenBank/DDBJ whole genome shotgun (WGS) entry which is preliminary data.</text>
</comment>
<feature type="region of interest" description="Disordered" evidence="1">
    <location>
        <begin position="388"/>
        <end position="430"/>
    </location>
</feature>
<evidence type="ECO:0000256" key="1">
    <source>
        <dbReference type="SAM" id="MobiDB-lite"/>
    </source>
</evidence>
<feature type="compositionally biased region" description="Polar residues" evidence="1">
    <location>
        <begin position="137"/>
        <end position="147"/>
    </location>
</feature>
<dbReference type="OMA" id="YRMYIEE"/>
<feature type="domain" description="Clr5" evidence="2">
    <location>
        <begin position="1"/>
        <end position="53"/>
    </location>
</feature>
<organism evidence="5 6">
    <name type="scientific">Metarhizium rileyi (strain RCEF 4871)</name>
    <name type="common">Nomuraea rileyi</name>
    <dbReference type="NCBI Taxonomy" id="1649241"/>
    <lineage>
        <taxon>Eukaryota</taxon>
        <taxon>Fungi</taxon>
        <taxon>Dikarya</taxon>
        <taxon>Ascomycota</taxon>
        <taxon>Pezizomycotina</taxon>
        <taxon>Sordariomycetes</taxon>
        <taxon>Hypocreomycetidae</taxon>
        <taxon>Hypocreales</taxon>
        <taxon>Clavicipitaceae</taxon>
        <taxon>Metarhizium</taxon>
    </lineage>
</organism>
<dbReference type="InterPro" id="IPR056669">
    <property type="entry name" value="DUF7767"/>
</dbReference>
<name>A0A167GQM2_METRR</name>
<evidence type="ECO:0000313" key="5">
    <source>
        <dbReference type="EMBL" id="OAA46954.1"/>
    </source>
</evidence>
<gene>
    <name evidence="5" type="ORF">NOR_02590</name>
</gene>
<feature type="region of interest" description="Disordered" evidence="1">
    <location>
        <begin position="105"/>
        <end position="186"/>
    </location>
</feature>
<evidence type="ECO:0000259" key="4">
    <source>
        <dbReference type="Pfam" id="PF24962"/>
    </source>
</evidence>
<dbReference type="InterPro" id="IPR025676">
    <property type="entry name" value="Clr5_dom"/>
</dbReference>
<dbReference type="AlphaFoldDB" id="A0A167GQM2"/>
<feature type="domain" description="Tri-helical" evidence="3">
    <location>
        <begin position="300"/>
        <end position="387"/>
    </location>
</feature>
<protein>
    <submittedName>
        <fullName evidence="5">Uncharacterized protein</fullName>
    </submittedName>
</protein>
<proteinExistence type="predicted"/>
<dbReference type="Pfam" id="PF14420">
    <property type="entry name" value="Clr5"/>
    <property type="match status" value="1"/>
</dbReference>